<evidence type="ECO:0000256" key="7">
    <source>
        <dbReference type="ARBA" id="ARBA00023157"/>
    </source>
</evidence>
<keyword evidence="5" id="KW-0732">Signal</keyword>
<dbReference type="InterPro" id="IPR011489">
    <property type="entry name" value="EMI_domain"/>
</dbReference>
<dbReference type="InterPro" id="IPR009030">
    <property type="entry name" value="Growth_fac_rcpt_cys_sf"/>
</dbReference>
<evidence type="ECO:0000259" key="12">
    <source>
        <dbReference type="PROSITE" id="PS50835"/>
    </source>
</evidence>
<dbReference type="EMBL" id="CALNXJ010000021">
    <property type="protein sequence ID" value="CAH3125244.1"/>
    <property type="molecule type" value="Genomic_DNA"/>
</dbReference>
<evidence type="ECO:0000256" key="6">
    <source>
        <dbReference type="ARBA" id="ARBA00022737"/>
    </source>
</evidence>
<feature type="domain" description="EGF-like" evidence="11">
    <location>
        <begin position="391"/>
        <end position="431"/>
    </location>
</feature>
<dbReference type="InterPro" id="IPR026823">
    <property type="entry name" value="cEGF"/>
</dbReference>
<evidence type="ECO:0000259" key="13">
    <source>
        <dbReference type="PROSITE" id="PS50923"/>
    </source>
</evidence>
<dbReference type="Pfam" id="PF07645">
    <property type="entry name" value="EGF_CA"/>
    <property type="match status" value="3"/>
</dbReference>
<dbReference type="Gene3D" id="2.10.50.10">
    <property type="entry name" value="Tumor Necrosis Factor Receptor, subunit A, domain 2"/>
    <property type="match status" value="3"/>
</dbReference>
<dbReference type="PROSITE" id="PS51041">
    <property type="entry name" value="EMI"/>
    <property type="match status" value="1"/>
</dbReference>
<comment type="caution">
    <text evidence="15">The sequence shown here is derived from an EMBL/GenBank/DDBJ whole genome shotgun (WGS) entry which is preliminary data.</text>
</comment>
<dbReference type="SMART" id="SM00408">
    <property type="entry name" value="IGc2"/>
    <property type="match status" value="2"/>
</dbReference>
<dbReference type="SMART" id="SM01411">
    <property type="entry name" value="Ephrin_rec_like"/>
    <property type="match status" value="4"/>
</dbReference>
<dbReference type="InterPro" id="IPR007110">
    <property type="entry name" value="Ig-like_dom"/>
</dbReference>
<evidence type="ECO:0000259" key="14">
    <source>
        <dbReference type="PROSITE" id="PS51041"/>
    </source>
</evidence>
<dbReference type="InterPro" id="IPR003599">
    <property type="entry name" value="Ig_sub"/>
</dbReference>
<dbReference type="SMART" id="SM00409">
    <property type="entry name" value="IG"/>
    <property type="match status" value="2"/>
</dbReference>
<feature type="non-terminal residue" evidence="15">
    <location>
        <position position="1"/>
    </location>
</feature>
<dbReference type="InterPro" id="IPR035976">
    <property type="entry name" value="Sushi/SCR/CCP_sf"/>
</dbReference>
<evidence type="ECO:0000259" key="11">
    <source>
        <dbReference type="PROSITE" id="PS50026"/>
    </source>
</evidence>
<dbReference type="CDD" id="cd00054">
    <property type="entry name" value="EGF_CA"/>
    <property type="match status" value="6"/>
</dbReference>
<dbReference type="SUPFAM" id="SSF48726">
    <property type="entry name" value="Immunoglobulin"/>
    <property type="match status" value="2"/>
</dbReference>
<dbReference type="InterPro" id="IPR000436">
    <property type="entry name" value="Sushi_SCR_CCP_dom"/>
</dbReference>
<dbReference type="Pfam" id="PF00008">
    <property type="entry name" value="EGF"/>
    <property type="match status" value="1"/>
</dbReference>
<dbReference type="Pfam" id="PF12662">
    <property type="entry name" value="cEGF"/>
    <property type="match status" value="2"/>
</dbReference>
<evidence type="ECO:0000313" key="16">
    <source>
        <dbReference type="Proteomes" id="UP001159428"/>
    </source>
</evidence>
<dbReference type="PROSITE" id="PS50835">
    <property type="entry name" value="IG_LIKE"/>
    <property type="match status" value="2"/>
</dbReference>
<dbReference type="Pfam" id="PF14670">
    <property type="entry name" value="FXa_inhibition"/>
    <property type="match status" value="1"/>
</dbReference>
<feature type="region of interest" description="Disordered" evidence="10">
    <location>
        <begin position="1933"/>
        <end position="1954"/>
    </location>
</feature>
<evidence type="ECO:0000256" key="3">
    <source>
        <dbReference type="ARBA" id="ARBA00022530"/>
    </source>
</evidence>
<evidence type="ECO:0000256" key="1">
    <source>
        <dbReference type="ARBA" id="ARBA00004498"/>
    </source>
</evidence>
<dbReference type="GO" id="GO:0005509">
    <property type="term" value="F:calcium ion binding"/>
    <property type="evidence" value="ECO:0007669"/>
    <property type="project" value="InterPro"/>
</dbReference>
<comment type="similarity">
    <text evidence="2">Belongs to the fibulin family.</text>
</comment>
<dbReference type="PROSITE" id="PS50923">
    <property type="entry name" value="SUSHI"/>
    <property type="match status" value="1"/>
</dbReference>
<accession>A0AAU9WTN9</accession>
<keyword evidence="7 8" id="KW-1015">Disulfide bond</keyword>
<organism evidence="15 16">
    <name type="scientific">Pocillopora meandrina</name>
    <dbReference type="NCBI Taxonomy" id="46732"/>
    <lineage>
        <taxon>Eukaryota</taxon>
        <taxon>Metazoa</taxon>
        <taxon>Cnidaria</taxon>
        <taxon>Anthozoa</taxon>
        <taxon>Hexacorallia</taxon>
        <taxon>Scleractinia</taxon>
        <taxon>Astrocoeniina</taxon>
        <taxon>Pocilloporidae</taxon>
        <taxon>Pocillopora</taxon>
    </lineage>
</organism>
<dbReference type="Pfam" id="PF07699">
    <property type="entry name" value="Ephrin_rec_like"/>
    <property type="match status" value="3"/>
</dbReference>
<feature type="disulfide bond" evidence="9">
    <location>
        <begin position="461"/>
        <end position="488"/>
    </location>
</feature>
<keyword evidence="9" id="KW-0768">Sushi</keyword>
<feature type="domain" description="Ig-like" evidence="12">
    <location>
        <begin position="2172"/>
        <end position="2252"/>
    </location>
</feature>
<gene>
    <name evidence="15" type="ORF">PMEA_00012017</name>
</gene>
<dbReference type="Proteomes" id="UP001159428">
    <property type="component" value="Unassembled WGS sequence"/>
</dbReference>
<dbReference type="CDD" id="cd00033">
    <property type="entry name" value="CCP"/>
    <property type="match status" value="1"/>
</dbReference>
<evidence type="ECO:0000256" key="2">
    <source>
        <dbReference type="ARBA" id="ARBA00006127"/>
    </source>
</evidence>
<dbReference type="PROSITE" id="PS01186">
    <property type="entry name" value="EGF_2"/>
    <property type="match status" value="5"/>
</dbReference>
<dbReference type="InterPro" id="IPR052235">
    <property type="entry name" value="Nephronectin_domain"/>
</dbReference>
<dbReference type="InterPro" id="IPR000742">
    <property type="entry name" value="EGF"/>
</dbReference>
<dbReference type="InterPro" id="IPR000152">
    <property type="entry name" value="EGF-type_Asp/Asn_hydroxyl_site"/>
</dbReference>
<dbReference type="PANTHER" id="PTHR24050">
    <property type="entry name" value="PA14 DOMAIN-CONTAINING PROTEIN"/>
    <property type="match status" value="1"/>
</dbReference>
<dbReference type="InterPro" id="IPR003598">
    <property type="entry name" value="Ig_sub2"/>
</dbReference>
<feature type="domain" description="EGF-like" evidence="11">
    <location>
        <begin position="90"/>
        <end position="123"/>
    </location>
</feature>
<feature type="domain" description="Sushi" evidence="13">
    <location>
        <begin position="433"/>
        <end position="490"/>
    </location>
</feature>
<evidence type="ECO:0000256" key="5">
    <source>
        <dbReference type="ARBA" id="ARBA00022729"/>
    </source>
</evidence>
<dbReference type="InterPro" id="IPR049883">
    <property type="entry name" value="NOTCH1_EGF-like"/>
</dbReference>
<dbReference type="PROSITE" id="PS00022">
    <property type="entry name" value="EGF_1"/>
    <property type="match status" value="1"/>
</dbReference>
<reference evidence="15 16" key="1">
    <citation type="submission" date="2022-05" db="EMBL/GenBank/DDBJ databases">
        <authorList>
            <consortium name="Genoscope - CEA"/>
            <person name="William W."/>
        </authorList>
    </citation>
    <scope>NUCLEOTIDE SEQUENCE [LARGE SCALE GENOMIC DNA]</scope>
</reference>
<keyword evidence="4 8" id="KW-0245">EGF-like domain</keyword>
<feature type="domain" description="Ig-like" evidence="12">
    <location>
        <begin position="2086"/>
        <end position="2166"/>
    </location>
</feature>
<dbReference type="Gene3D" id="2.10.25.10">
    <property type="entry name" value="Laminin"/>
    <property type="match status" value="9"/>
</dbReference>
<comment type="subcellular location">
    <subcellularLocation>
        <location evidence="1">Secreted</location>
        <location evidence="1">Extracellular space</location>
        <location evidence="1">Extracellular matrix</location>
    </subcellularLocation>
</comment>
<dbReference type="PANTHER" id="PTHR24050:SF27">
    <property type="entry name" value="FIBRILLIN-1"/>
    <property type="match status" value="1"/>
</dbReference>
<feature type="domain" description="EGF-like" evidence="11">
    <location>
        <begin position="258"/>
        <end position="298"/>
    </location>
</feature>
<keyword evidence="3" id="KW-0272">Extracellular matrix</keyword>
<dbReference type="Pfam" id="PF00084">
    <property type="entry name" value="Sushi"/>
    <property type="match status" value="1"/>
</dbReference>
<dbReference type="SMART" id="SM00181">
    <property type="entry name" value="EGF"/>
    <property type="match status" value="10"/>
</dbReference>
<dbReference type="SUPFAM" id="SSF57196">
    <property type="entry name" value="EGF/Laminin"/>
    <property type="match status" value="2"/>
</dbReference>
<feature type="non-terminal residue" evidence="15">
    <location>
        <position position="2659"/>
    </location>
</feature>
<dbReference type="SUPFAM" id="SSF57184">
    <property type="entry name" value="Growth factor receptor domain"/>
    <property type="match status" value="3"/>
</dbReference>
<dbReference type="PROSITE" id="PS00010">
    <property type="entry name" value="ASX_HYDROXYL"/>
    <property type="match status" value="4"/>
</dbReference>
<feature type="compositionally biased region" description="Low complexity" evidence="10">
    <location>
        <begin position="1935"/>
        <end position="1954"/>
    </location>
</feature>
<evidence type="ECO:0000256" key="9">
    <source>
        <dbReference type="PROSITE-ProRule" id="PRU00302"/>
    </source>
</evidence>
<protein>
    <submittedName>
        <fullName evidence="15">Uncharacterized protein</fullName>
    </submittedName>
</protein>
<sequence length="2659" mass="292989">VQTCDSLVISCRQNVCSRYTVQTEAYYTVTSRTTYTHTTTSCGWFGWGRCDTSRPRTVYYVTQRTRNVNVKIIYCCSGWKKRHSSSRECTKAICSQGCNSNHGSCVAPNRCQCSSGWTGSTCDDDVNECATNNGGCDQICVNIPGSYRCSCNIGYNQHGHRCQDIDECQIISPRPCHCGVPGEPCGANCVNLVPGYKCTCAPGFQLRSGGTICDDVNECLTANGGCPQTCHNQPGKFSCGCFNGFNLISGNGGTSCEDIDECLSSNGFCTHQCVNTAGSYRCECPTGFFLDSNGRSCSDHDECLLGHHGCQQKCNNFLGSFYCSCNSGYELNKDNKTCSDVNECTPVFVKSLNKTVIPAGCDQICHNTQGNYTCSCDLGYQLLYDGKRCRDVNECNTGVHLCEHKCHNTPGSYGCSCFHGYGQRADMRTCEGLPCEDIFAPPHGHMTCSGFVTNETCWFTCEDGYEIQGSEKRTCLNSSKWDGQQTSCKVRSCGRLYPPEKGIVLLPCHETFGSTCTLDCIEGYVAFDRNIATCQLTNSSNVGWDIGNFTCEEIILCKPNPCRHGGRCILIDSQKFSCDCQNTGYEGDLCERGVVTPPDFPKLLPGRPSEDLSLLAKPDNVLTVSYDATLKMTFHPKRVMIQYPSDQAEFKVIGHESGVGIVSYDLSGIDKHTFVSPTDSPIFVGLNMSNANSIYTRMGLLNGEVPIGCQTSNLENFPCGLKVTYTSSSTLPNDVLIQSGPVHIISPDNKTIPLSLVGYNFASSSHSGQESELLKTLIAQTSTINTSSAGQTSNKMCSFQPSADALIELIQEDAFSKSFMRYLTDRLPLWIRLMVEEDNNLFAAKNIRADLIQTASTQSDHLNCKFPPLGIATAMVTYRPKVTFTISAGRKQISLPSKGCCFATDPCSSAVFLTLSGKASEEISKMPVLKDLTDNGWGVLLSSFGFTAPKKYQSLTNSLPSDPMSEHFLDFHYNMWWEGTTNISLKNTSDFSINMKMSGQVFSFVEDLNSLLTRYFSRPIKSIFHGSVEFTFSMQALGKKFSLRFHANSVVAKSQLGGPSLFSSECQVPQGFTFTLDRAVEPFKNSIFLTFIKPKGGVKYLQIYYSIDGGEDIAAFDPSNNLKSLEYQTQDIKRVFLDVQIFVPELRETTQTWTAVLEETLIKVIKARNLLSSSSDLLQLKKLVAEIDNDLQKIPRVLDLLIARSQPYRNRSNIENAISRLLKLKSDLPMTISLVFTQSSIRQSFAGVRFALVAQICHKRLCFDNINCNVWSLTDNHCLTNSSGTDNGIIVNGTALRDIPLGNIITFPTRRPLRMLISRKNEPLETTFECSVRLLGLAKTTSVRMVGHELFFSISGPIFGTFETLLNVKADLGNVADWKSLLFEVKGTMSKSSGLHVMLEGTIANETTLAAMEATRRLRKAKAAFSVAKTKADAARNFLKEKQTITELLRRKKEKAAEDLRVARLQYQLAKVSFNNTVYLKLHILNPMCEIRECNYTCLNGCVHPNICQDPIDITYLERYCATVDKPMTVKVVESSSRKSSFAVQTYYTVYTGNCRSGVSFKKILSYAKKGAQVGKFVGGIIGGGLGKVVGGLFGAIGGGLVGYFSKKIFGCSDTYETVLGEPRLVEYERKSFEVKAVVKMIKEIECSGQEEKTKPGGFGPPYPCCKRYGCQTKVIDPLCVRHNEECLIYMTELKFTLDALNETFQYAFLNLRESVDKVKKATAVYEKARIRHEVALNELHKVKSYTEQRLSAVEIVNASMIHVRRIVDFGLKISQAMNASNSYGNKTVDVGDLRFSLTTASKDTRKILFQCNVSSANSQSTLVSFVVDFDQIERSINSASKTILSKLFGGTSSRKRRAAPEEQIHFENSTDINALHISFTDYPHACQFANSTHLFLISILHPLENLISAVKGMDEELSSGFKDLDRLTHTVHGSSSFSNSSSSSNISNSSPRSLNNSFVSDYLEMIEFFKNESALVRNDSSQSWNETLEAWRAFLEVFTHKSGFQECSGAMDCIEYSFEGLGEFYEFESSSQAMTIKDALSKLKDLIMALTSEALTMPETEHTVQQALLLLNETRDDSVLCGGTPYITSSPQKEIIVLTGESLLLRCAAESEAEIKYAWMRNDKLVDESLDGTFYVRAISKQHEGAYVCVASNNKGSSLSNVTIIKVHNKPSITLHPQPQRVVVDSEMPATFICNATGQPTPTFQWFFISINSSVVKINETRPVLHIPGPRQHQEGYYYCEVSNEHGVAISQKARLDVLGYSVGLPRLLFALNISSSCWEVSNTSNNSVHKALSCNSSIEVLPSSENETLTDDILRSLARSLNASIKLISEFEYSSRNNYTATIAFILDIDKEAWRQSNFTSHMQIVEAIAYIGANLIDKVDQFNSSLLNKTFEVPWNNTVIYGDPGSLLVYPLSPECPQGQALDGNGYICANCPAGSLYVEENETCAECPFGTYQPVQGQTRCIPCGTNLTTAFNGTVKESDCIADCPAGSYSTKNKTCSFCPLGMYQPSRGKPACIACGKNLTTITSGTVEEMHCIANCPAGSYSSVNRTCALCPLGSYQSSVGQMDCLPCRQGFTTASTGAVSESQCEGGLLLSPTTFMTLTEDKTTISTPSATSQNVEMKLTTKTPGEAKEQEKADELSWKLPTIIVVPLLVVL</sequence>
<comment type="caution">
    <text evidence="8">Lacks conserved residue(s) required for the propagation of feature annotation.</text>
</comment>
<evidence type="ECO:0000313" key="15">
    <source>
        <dbReference type="EMBL" id="CAH3125244.1"/>
    </source>
</evidence>
<dbReference type="Gene3D" id="2.60.40.10">
    <property type="entry name" value="Immunoglobulins"/>
    <property type="match status" value="2"/>
</dbReference>
<evidence type="ECO:0000256" key="4">
    <source>
        <dbReference type="ARBA" id="ARBA00022536"/>
    </source>
</evidence>
<dbReference type="PROSITE" id="PS01187">
    <property type="entry name" value="EGF_CA"/>
    <property type="match status" value="2"/>
</dbReference>
<dbReference type="SMART" id="SM00179">
    <property type="entry name" value="EGF_CA"/>
    <property type="match status" value="7"/>
</dbReference>
<dbReference type="InterPro" id="IPR018097">
    <property type="entry name" value="EGF_Ca-bd_CS"/>
</dbReference>
<keyword evidence="6" id="KW-0677">Repeat</keyword>
<evidence type="ECO:0000256" key="10">
    <source>
        <dbReference type="SAM" id="MobiDB-lite"/>
    </source>
</evidence>
<keyword evidence="3" id="KW-0964">Secreted</keyword>
<feature type="domain" description="EMI" evidence="14">
    <location>
        <begin position="12"/>
        <end position="91"/>
    </location>
</feature>
<dbReference type="Gene3D" id="2.10.70.10">
    <property type="entry name" value="Complement Module, domain 1"/>
    <property type="match status" value="2"/>
</dbReference>
<dbReference type="SMART" id="SM00032">
    <property type="entry name" value="CCP"/>
    <property type="match status" value="2"/>
</dbReference>
<feature type="disulfide bond" evidence="8">
    <location>
        <begin position="113"/>
        <end position="122"/>
    </location>
</feature>
<dbReference type="InterPro" id="IPR011641">
    <property type="entry name" value="Tyr-kin_ephrin_A/B_rcpt-like"/>
</dbReference>
<proteinExistence type="inferred from homology"/>
<dbReference type="FunFam" id="2.10.25.10:FF:000240">
    <property type="entry name" value="Vitamin K-dependent protein S"/>
    <property type="match status" value="3"/>
</dbReference>
<dbReference type="PROSITE" id="PS50026">
    <property type="entry name" value="EGF_3"/>
    <property type="match status" value="5"/>
</dbReference>
<name>A0AAU9WTN9_9CNID</name>
<dbReference type="SUPFAM" id="SSF57535">
    <property type="entry name" value="Complement control module/SCR domain"/>
    <property type="match status" value="2"/>
</dbReference>
<evidence type="ECO:0000256" key="8">
    <source>
        <dbReference type="PROSITE-ProRule" id="PRU00076"/>
    </source>
</evidence>
<dbReference type="Pfam" id="PF13927">
    <property type="entry name" value="Ig_3"/>
    <property type="match status" value="2"/>
</dbReference>
<feature type="domain" description="EGF-like" evidence="11">
    <location>
        <begin position="553"/>
        <end position="591"/>
    </location>
</feature>
<dbReference type="InterPro" id="IPR001881">
    <property type="entry name" value="EGF-like_Ca-bd_dom"/>
</dbReference>
<dbReference type="InterPro" id="IPR013783">
    <property type="entry name" value="Ig-like_fold"/>
</dbReference>
<keyword evidence="16" id="KW-1185">Reference proteome</keyword>
<dbReference type="FunFam" id="2.10.25.10:FF:000010">
    <property type="entry name" value="Pro-epidermal growth factor"/>
    <property type="match status" value="1"/>
</dbReference>
<feature type="domain" description="EGF-like" evidence="11">
    <location>
        <begin position="125"/>
        <end position="163"/>
    </location>
</feature>
<dbReference type="InterPro" id="IPR036179">
    <property type="entry name" value="Ig-like_dom_sf"/>
</dbReference>